<dbReference type="InterPro" id="IPR000571">
    <property type="entry name" value="Znf_CCCH"/>
</dbReference>
<dbReference type="Proteomes" id="UP001642484">
    <property type="component" value="Unassembled WGS sequence"/>
</dbReference>
<organism evidence="9 10">
    <name type="scientific">Durusdinium trenchii</name>
    <dbReference type="NCBI Taxonomy" id="1381693"/>
    <lineage>
        <taxon>Eukaryota</taxon>
        <taxon>Sar</taxon>
        <taxon>Alveolata</taxon>
        <taxon>Dinophyceae</taxon>
        <taxon>Suessiales</taxon>
        <taxon>Symbiodiniaceae</taxon>
        <taxon>Durusdinium</taxon>
    </lineage>
</organism>
<dbReference type="SMART" id="SM00322">
    <property type="entry name" value="KH"/>
    <property type="match status" value="2"/>
</dbReference>
<dbReference type="CDD" id="cd00105">
    <property type="entry name" value="KH-I"/>
    <property type="match status" value="1"/>
</dbReference>
<dbReference type="Gene3D" id="3.30.1370.10">
    <property type="entry name" value="K Homology domain, type 1"/>
    <property type="match status" value="2"/>
</dbReference>
<feature type="region of interest" description="Disordered" evidence="7">
    <location>
        <begin position="284"/>
        <end position="352"/>
    </location>
</feature>
<gene>
    <name evidence="9" type="ORF">CCMP2556_LOCUS43692</name>
</gene>
<dbReference type="InterPro" id="IPR036612">
    <property type="entry name" value="KH_dom_type_1_sf"/>
</dbReference>
<reference evidence="9 10" key="1">
    <citation type="submission" date="2024-02" db="EMBL/GenBank/DDBJ databases">
        <authorList>
            <person name="Chen Y."/>
            <person name="Shah S."/>
            <person name="Dougan E. K."/>
            <person name="Thang M."/>
            <person name="Chan C."/>
        </authorList>
    </citation>
    <scope>NUCLEOTIDE SEQUENCE [LARGE SCALE GENOMIC DNA]</scope>
</reference>
<protein>
    <recommendedName>
        <fullName evidence="8">C3H1-type domain-containing protein</fullName>
    </recommendedName>
</protein>
<feature type="compositionally biased region" description="Gly residues" evidence="7">
    <location>
        <begin position="316"/>
        <end position="328"/>
    </location>
</feature>
<evidence type="ECO:0000313" key="9">
    <source>
        <dbReference type="EMBL" id="CAK9091025.1"/>
    </source>
</evidence>
<proteinExistence type="predicted"/>
<evidence type="ECO:0000256" key="2">
    <source>
        <dbReference type="ARBA" id="ARBA00022737"/>
    </source>
</evidence>
<evidence type="ECO:0000256" key="4">
    <source>
        <dbReference type="ARBA" id="ARBA00022833"/>
    </source>
</evidence>
<dbReference type="InterPro" id="IPR004088">
    <property type="entry name" value="KH_dom_type_1"/>
</dbReference>
<dbReference type="InterPro" id="IPR036855">
    <property type="entry name" value="Znf_CCCH_sf"/>
</dbReference>
<dbReference type="InterPro" id="IPR004087">
    <property type="entry name" value="KH_dom"/>
</dbReference>
<keyword evidence="10" id="KW-1185">Reference proteome</keyword>
<evidence type="ECO:0000259" key="8">
    <source>
        <dbReference type="PROSITE" id="PS50103"/>
    </source>
</evidence>
<dbReference type="PROSITE" id="PS50084">
    <property type="entry name" value="KH_TYPE_1"/>
    <property type="match status" value="2"/>
</dbReference>
<evidence type="ECO:0000256" key="1">
    <source>
        <dbReference type="ARBA" id="ARBA00022723"/>
    </source>
</evidence>
<dbReference type="SUPFAM" id="SSF54791">
    <property type="entry name" value="Eukaryotic type KH-domain (KH-domain type I)"/>
    <property type="match status" value="2"/>
</dbReference>
<comment type="caution">
    <text evidence="9">The sequence shown here is derived from an EMBL/GenBank/DDBJ whole genome shotgun (WGS) entry which is preliminary data.</text>
</comment>
<dbReference type="SUPFAM" id="SSF90229">
    <property type="entry name" value="CCCH zinc finger"/>
    <property type="match status" value="1"/>
</dbReference>
<dbReference type="Pfam" id="PF00013">
    <property type="entry name" value="KH_1"/>
    <property type="match status" value="2"/>
</dbReference>
<dbReference type="PROSITE" id="PS50103">
    <property type="entry name" value="ZF_C3H1"/>
    <property type="match status" value="2"/>
</dbReference>
<sequence length="454" mass="46002">MEPPTKRSRWDAGADIAPPEMAQSFDARSLGSVGLFDGAPQSLASSSAAGYAAGYGGYEGCGGYGGFGGCDGSGCGGSCSGCGCGGGSSCSGCGCDGCGCSGGSCGGCGWDPSWQPSAASGAMPAMAAAMPEVKVIQIPAKQKGGLIGVGGEAIARIRQASGASIKIDHQGGDYLATITISGNVAVAEQLINERLNEQYHPRDGWASKVVDVDPAMVGHIIGPGGANLRHIFDTTGCKIKFIQATEVDPMAMPGKQVACVRGPPDRLWEGEEALVKKIRDIESKKAAPAPVASPGRPLGLGGYAPSGHASPALGNSPGGKGMAKGLGGYLSRPTENQWTGSRSDRGPPPPVRGGKVIPCRFHLKNPGMCKNGEACPFSHDASVIAAALGIAAPMINPNAPTYKTTMCRYFDLGQCARGASCSYAHGEQELRIGLTAAQQNAGGVKRVFSEAAPL</sequence>
<dbReference type="Gene3D" id="3.30.1370.210">
    <property type="match status" value="1"/>
</dbReference>
<keyword evidence="2" id="KW-0677">Repeat</keyword>
<keyword evidence="3 6" id="KW-0863">Zinc-finger</keyword>
<keyword evidence="1 6" id="KW-0479">Metal-binding</keyword>
<evidence type="ECO:0000256" key="3">
    <source>
        <dbReference type="ARBA" id="ARBA00022771"/>
    </source>
</evidence>
<evidence type="ECO:0000313" key="10">
    <source>
        <dbReference type="Proteomes" id="UP001642484"/>
    </source>
</evidence>
<evidence type="ECO:0000256" key="7">
    <source>
        <dbReference type="SAM" id="MobiDB-lite"/>
    </source>
</evidence>
<feature type="domain" description="C3H1-type" evidence="8">
    <location>
        <begin position="401"/>
        <end position="428"/>
    </location>
</feature>
<evidence type="ECO:0000256" key="6">
    <source>
        <dbReference type="PROSITE-ProRule" id="PRU00723"/>
    </source>
</evidence>
<feature type="zinc finger region" description="C3H1-type" evidence="6">
    <location>
        <begin position="353"/>
        <end position="382"/>
    </location>
</feature>
<dbReference type="SMART" id="SM00356">
    <property type="entry name" value="ZnF_C3H1"/>
    <property type="match status" value="2"/>
</dbReference>
<dbReference type="PANTHER" id="PTHR10288">
    <property type="entry name" value="KH DOMAIN CONTAINING RNA BINDING PROTEIN"/>
    <property type="match status" value="1"/>
</dbReference>
<dbReference type="EMBL" id="CAXAMN010024917">
    <property type="protein sequence ID" value="CAK9091025.1"/>
    <property type="molecule type" value="Genomic_DNA"/>
</dbReference>
<keyword evidence="4 6" id="KW-0862">Zinc</keyword>
<evidence type="ECO:0000256" key="5">
    <source>
        <dbReference type="PROSITE-ProRule" id="PRU00117"/>
    </source>
</evidence>
<name>A0ABP0QT50_9DINO</name>
<feature type="zinc finger region" description="C3H1-type" evidence="6">
    <location>
        <begin position="401"/>
        <end position="428"/>
    </location>
</feature>
<dbReference type="Pfam" id="PF00642">
    <property type="entry name" value="zf-CCCH"/>
    <property type="match status" value="1"/>
</dbReference>
<keyword evidence="5" id="KW-0694">RNA-binding</keyword>
<feature type="domain" description="C3H1-type" evidence="8">
    <location>
        <begin position="353"/>
        <end position="382"/>
    </location>
</feature>
<accession>A0ABP0QT50</accession>